<feature type="transmembrane region" description="Helical" evidence="9">
    <location>
        <begin position="26"/>
        <end position="43"/>
    </location>
</feature>
<evidence type="ECO:0000313" key="10">
    <source>
        <dbReference type="EMBL" id="SJL14573.1"/>
    </source>
</evidence>
<feature type="transmembrane region" description="Helical" evidence="9">
    <location>
        <begin position="49"/>
        <end position="67"/>
    </location>
</feature>
<dbReference type="EMBL" id="FUEG01000024">
    <property type="protein sequence ID" value="SJL14573.1"/>
    <property type="molecule type" value="Genomic_DNA"/>
</dbReference>
<keyword evidence="7 9" id="KW-0472">Membrane</keyword>
<evidence type="ECO:0000256" key="5">
    <source>
        <dbReference type="ARBA" id="ARBA00022824"/>
    </source>
</evidence>
<dbReference type="STRING" id="47428.A0A284S0P9"/>
<organism evidence="10 11">
    <name type="scientific">Armillaria ostoyae</name>
    <name type="common">Armillaria root rot fungus</name>
    <dbReference type="NCBI Taxonomy" id="47428"/>
    <lineage>
        <taxon>Eukaryota</taxon>
        <taxon>Fungi</taxon>
        <taxon>Dikarya</taxon>
        <taxon>Basidiomycota</taxon>
        <taxon>Agaricomycotina</taxon>
        <taxon>Agaricomycetes</taxon>
        <taxon>Agaricomycetidae</taxon>
        <taxon>Agaricales</taxon>
        <taxon>Marasmiineae</taxon>
        <taxon>Physalacriaceae</taxon>
        <taxon>Armillaria</taxon>
    </lineage>
</organism>
<dbReference type="InterPro" id="IPR009542">
    <property type="entry name" value="Spc1/SPCS1"/>
</dbReference>
<accession>A0A284S0P9</accession>
<dbReference type="GO" id="GO:0005787">
    <property type="term" value="C:signal peptidase complex"/>
    <property type="evidence" value="ECO:0007669"/>
    <property type="project" value="InterPro"/>
</dbReference>
<keyword evidence="4 9" id="KW-0812">Transmembrane</keyword>
<dbReference type="OMA" id="IHLTLWT"/>
<keyword evidence="6 9" id="KW-1133">Transmembrane helix</keyword>
<gene>
    <name evidence="10" type="ORF">ARMOST_18036</name>
</gene>
<dbReference type="AlphaFoldDB" id="A0A284S0P9"/>
<proteinExistence type="inferred from homology"/>
<comment type="similarity">
    <text evidence="2">Belongs to the SPCS1 family.</text>
</comment>
<evidence type="ECO:0000256" key="7">
    <source>
        <dbReference type="ARBA" id="ARBA00023136"/>
    </source>
</evidence>
<evidence type="ECO:0000256" key="6">
    <source>
        <dbReference type="ARBA" id="ARBA00022989"/>
    </source>
</evidence>
<dbReference type="PANTHER" id="PTHR13202">
    <property type="entry name" value="MICROSOMAL SIGNAL PEPTIDASE 12 KDA SUBUNIT"/>
    <property type="match status" value="1"/>
</dbReference>
<name>A0A284S0P9_ARMOS</name>
<evidence type="ECO:0000256" key="4">
    <source>
        <dbReference type="ARBA" id="ARBA00022692"/>
    </source>
</evidence>
<dbReference type="OrthoDB" id="263893at2759"/>
<keyword evidence="5" id="KW-0256">Endoplasmic reticulum</keyword>
<dbReference type="PANTHER" id="PTHR13202:SF0">
    <property type="entry name" value="SIGNAL PEPTIDASE COMPLEX SUBUNIT 1"/>
    <property type="match status" value="1"/>
</dbReference>
<evidence type="ECO:0000256" key="8">
    <source>
        <dbReference type="ARBA" id="ARBA00045204"/>
    </source>
</evidence>
<sequence length="89" mass="9833">MESFSQLAEGKIDFEGQRLAEQMSRIYLIAATAISFVIGFALQSLQTTFFLYGVSVVILALIVVPPWPMFNRHAVTWLPPTPAGSKKTS</sequence>
<dbReference type="Proteomes" id="UP000219338">
    <property type="component" value="Unassembled WGS sequence"/>
</dbReference>
<comment type="function">
    <text evidence="8">Component of the signal peptidase complex (SPC) which catalyzes the cleavage of N-terminal signal sequences from nascent proteins as they are translocated into the lumen of the endoplasmic reticulum. Dispensable for SPC enzymatic activity.</text>
</comment>
<evidence type="ECO:0000256" key="1">
    <source>
        <dbReference type="ARBA" id="ARBA00004477"/>
    </source>
</evidence>
<dbReference type="Pfam" id="PF06645">
    <property type="entry name" value="SPC12"/>
    <property type="match status" value="1"/>
</dbReference>
<reference evidence="11" key="1">
    <citation type="journal article" date="2017" name="Nat. Ecol. Evol.">
        <title>Genome expansion and lineage-specific genetic innovations in the forest pathogenic fungi Armillaria.</title>
        <authorList>
            <person name="Sipos G."/>
            <person name="Prasanna A.N."/>
            <person name="Walter M.C."/>
            <person name="O'Connor E."/>
            <person name="Balint B."/>
            <person name="Krizsan K."/>
            <person name="Kiss B."/>
            <person name="Hess J."/>
            <person name="Varga T."/>
            <person name="Slot J."/>
            <person name="Riley R."/>
            <person name="Boka B."/>
            <person name="Rigling D."/>
            <person name="Barry K."/>
            <person name="Lee J."/>
            <person name="Mihaltcheva S."/>
            <person name="LaButti K."/>
            <person name="Lipzen A."/>
            <person name="Waldron R."/>
            <person name="Moloney N.M."/>
            <person name="Sperisen C."/>
            <person name="Kredics L."/>
            <person name="Vagvoelgyi C."/>
            <person name="Patrignani A."/>
            <person name="Fitzpatrick D."/>
            <person name="Nagy I."/>
            <person name="Doyle S."/>
            <person name="Anderson J.B."/>
            <person name="Grigoriev I.V."/>
            <person name="Gueldener U."/>
            <person name="Muensterkoetter M."/>
            <person name="Nagy L.G."/>
        </authorList>
    </citation>
    <scope>NUCLEOTIDE SEQUENCE [LARGE SCALE GENOMIC DNA]</scope>
    <source>
        <strain evidence="11">C18/9</strain>
    </source>
</reference>
<evidence type="ECO:0000313" key="11">
    <source>
        <dbReference type="Proteomes" id="UP000219338"/>
    </source>
</evidence>
<dbReference type="GO" id="GO:0045047">
    <property type="term" value="P:protein targeting to ER"/>
    <property type="evidence" value="ECO:0007669"/>
    <property type="project" value="TreeGrafter"/>
</dbReference>
<evidence type="ECO:0000256" key="9">
    <source>
        <dbReference type="SAM" id="Phobius"/>
    </source>
</evidence>
<evidence type="ECO:0000256" key="3">
    <source>
        <dbReference type="ARBA" id="ARBA00017059"/>
    </source>
</evidence>
<dbReference type="GO" id="GO:0006465">
    <property type="term" value="P:signal peptide processing"/>
    <property type="evidence" value="ECO:0007669"/>
    <property type="project" value="InterPro"/>
</dbReference>
<keyword evidence="11" id="KW-1185">Reference proteome</keyword>
<comment type="subcellular location">
    <subcellularLocation>
        <location evidence="1">Endoplasmic reticulum membrane</location>
        <topology evidence="1">Multi-pass membrane protein</topology>
    </subcellularLocation>
</comment>
<evidence type="ECO:0000256" key="2">
    <source>
        <dbReference type="ARBA" id="ARBA00005245"/>
    </source>
</evidence>
<protein>
    <recommendedName>
        <fullName evidence="3">Signal peptidase complex subunit 1</fullName>
    </recommendedName>
</protein>